<dbReference type="InterPro" id="IPR036995">
    <property type="entry name" value="MPG_sf"/>
</dbReference>
<dbReference type="GO" id="GO:0006284">
    <property type="term" value="P:base-excision repair"/>
    <property type="evidence" value="ECO:0007669"/>
    <property type="project" value="InterPro"/>
</dbReference>
<comment type="caution">
    <text evidence="5">The sequence shown here is derived from an EMBL/GenBank/DDBJ whole genome shotgun (WGS) entry which is preliminary data.</text>
</comment>
<dbReference type="GO" id="GO:0003905">
    <property type="term" value="F:alkylbase DNA N-glycosylase activity"/>
    <property type="evidence" value="ECO:0007669"/>
    <property type="project" value="InterPro"/>
</dbReference>
<dbReference type="GO" id="GO:0003677">
    <property type="term" value="F:DNA binding"/>
    <property type="evidence" value="ECO:0007669"/>
    <property type="project" value="InterPro"/>
</dbReference>
<evidence type="ECO:0000256" key="1">
    <source>
        <dbReference type="ARBA" id="ARBA00009232"/>
    </source>
</evidence>
<accession>X1RFW6</accession>
<dbReference type="PANTHER" id="PTHR10429">
    <property type="entry name" value="DNA-3-METHYLADENINE GLYCOSYLASE"/>
    <property type="match status" value="1"/>
</dbReference>
<comment type="similarity">
    <text evidence="1">Belongs to the DNA glycosylase MPG family.</text>
</comment>
<dbReference type="FunFam" id="3.10.300.10:FF:000001">
    <property type="entry name" value="Putative 3-methyladenine DNA glycosylase"/>
    <property type="match status" value="1"/>
</dbReference>
<dbReference type="NCBIfam" id="TIGR00567">
    <property type="entry name" value="3mg"/>
    <property type="match status" value="1"/>
</dbReference>
<dbReference type="AlphaFoldDB" id="X1RFW6"/>
<evidence type="ECO:0008006" key="6">
    <source>
        <dbReference type="Google" id="ProtNLM"/>
    </source>
</evidence>
<evidence type="ECO:0000256" key="2">
    <source>
        <dbReference type="ARBA" id="ARBA00022763"/>
    </source>
</evidence>
<name>X1RFW6_9ZZZZ</name>
<dbReference type="CDD" id="cd00540">
    <property type="entry name" value="AAG"/>
    <property type="match status" value="1"/>
</dbReference>
<protein>
    <recommendedName>
        <fullName evidence="6">3-methyladenine DNA glycosylase</fullName>
    </recommendedName>
</protein>
<dbReference type="Gene3D" id="3.10.300.10">
    <property type="entry name" value="Methylpurine-DNA glycosylase (MPG)"/>
    <property type="match status" value="1"/>
</dbReference>
<dbReference type="Pfam" id="PF02245">
    <property type="entry name" value="Pur_DNA_glyco"/>
    <property type="match status" value="1"/>
</dbReference>
<evidence type="ECO:0000313" key="5">
    <source>
        <dbReference type="EMBL" id="GAI62035.1"/>
    </source>
</evidence>
<dbReference type="InterPro" id="IPR003180">
    <property type="entry name" value="MPG"/>
</dbReference>
<organism evidence="5">
    <name type="scientific">marine sediment metagenome</name>
    <dbReference type="NCBI Taxonomy" id="412755"/>
    <lineage>
        <taxon>unclassified sequences</taxon>
        <taxon>metagenomes</taxon>
        <taxon>ecological metagenomes</taxon>
    </lineage>
</organism>
<keyword evidence="2" id="KW-0227">DNA damage</keyword>
<dbReference type="HAMAP" id="MF_00527">
    <property type="entry name" value="3MGH"/>
    <property type="match status" value="1"/>
</dbReference>
<gene>
    <name evidence="5" type="ORF">S12H4_01414</name>
</gene>
<evidence type="ECO:0000256" key="3">
    <source>
        <dbReference type="ARBA" id="ARBA00022801"/>
    </source>
</evidence>
<keyword evidence="4" id="KW-0234">DNA repair</keyword>
<proteinExistence type="inferred from homology"/>
<dbReference type="EMBL" id="BARW01000280">
    <property type="protein sequence ID" value="GAI62035.1"/>
    <property type="molecule type" value="Genomic_DNA"/>
</dbReference>
<evidence type="ECO:0000256" key="4">
    <source>
        <dbReference type="ARBA" id="ARBA00023204"/>
    </source>
</evidence>
<dbReference type="PANTHER" id="PTHR10429:SF0">
    <property type="entry name" value="DNA-3-METHYLADENINE GLYCOSYLASE"/>
    <property type="match status" value="1"/>
</dbReference>
<dbReference type="SUPFAM" id="SSF50486">
    <property type="entry name" value="FMT C-terminal domain-like"/>
    <property type="match status" value="1"/>
</dbReference>
<keyword evidence="3" id="KW-0378">Hydrolase</keyword>
<reference evidence="5" key="1">
    <citation type="journal article" date="2014" name="Front. Microbiol.">
        <title>High frequency of phylogenetically diverse reductive dehalogenase-homologous genes in deep subseafloor sedimentary metagenomes.</title>
        <authorList>
            <person name="Kawai M."/>
            <person name="Futagami T."/>
            <person name="Toyoda A."/>
            <person name="Takaki Y."/>
            <person name="Nishi S."/>
            <person name="Hori S."/>
            <person name="Arai W."/>
            <person name="Tsubouchi T."/>
            <person name="Morono Y."/>
            <person name="Uchiyama I."/>
            <person name="Ito T."/>
            <person name="Fujiyama A."/>
            <person name="Inagaki F."/>
            <person name="Takami H."/>
        </authorList>
    </citation>
    <scope>NUCLEOTIDE SEQUENCE</scope>
    <source>
        <strain evidence="5">Expedition CK06-06</strain>
    </source>
</reference>
<sequence length="199" mass="23113">MSEFKRLIIDFFSRDTVEVGKDLLGKYLVRKTTEGTMIGKVIEVEAYLGPKDKACHCYNYKKTEKTKIMYMKPGTFYVYYIYGTYFCLNVLTEPEGFPCSIFIRNLYPIDGIELMKDNRNVKVGKNYKNLVDGPSKLCMAMKITKEKFNGKDSCAEKSVLFFTEGEKIDDKQILLGKRIGINYAEEDKDRLLRFILKED</sequence>
<dbReference type="InterPro" id="IPR011034">
    <property type="entry name" value="Formyl_transferase-like_C_sf"/>
</dbReference>